<reference evidence="2" key="1">
    <citation type="journal article" date="2012" name="Science">
        <title>Fermentation, hydrogen, and sulfur metabolism in multiple uncultivated bacterial phyla.</title>
        <authorList>
            <person name="Wrighton K.C."/>
            <person name="Thomas B.C."/>
            <person name="Sharon I."/>
            <person name="Miller C.S."/>
            <person name="Castelle C.J."/>
            <person name="VerBerkmoes N.C."/>
            <person name="Wilkins M.J."/>
            <person name="Hettich R.L."/>
            <person name="Lipton M.S."/>
            <person name="Williams K.H."/>
            <person name="Long P.E."/>
            <person name="Banfield J.F."/>
        </authorList>
    </citation>
    <scope>NUCLEOTIDE SEQUENCE [LARGE SCALE GENOMIC DNA]</scope>
</reference>
<keyword evidence="1" id="KW-1133">Transmembrane helix</keyword>
<name>K1ZIT8_9BACT</name>
<organism evidence="2">
    <name type="scientific">uncultured bacterium</name>
    <name type="common">gcode 4</name>
    <dbReference type="NCBI Taxonomy" id="1234023"/>
    <lineage>
        <taxon>Bacteria</taxon>
        <taxon>environmental samples</taxon>
    </lineage>
</organism>
<evidence type="ECO:0000313" key="2">
    <source>
        <dbReference type="EMBL" id="EKD44348.1"/>
    </source>
</evidence>
<protein>
    <submittedName>
        <fullName evidence="2">Uncharacterized protein</fullName>
    </submittedName>
</protein>
<evidence type="ECO:0000256" key="1">
    <source>
        <dbReference type="SAM" id="Phobius"/>
    </source>
</evidence>
<proteinExistence type="predicted"/>
<keyword evidence="1" id="KW-0812">Transmembrane</keyword>
<dbReference type="EMBL" id="AMFJ01028901">
    <property type="protein sequence ID" value="EKD44348.1"/>
    <property type="molecule type" value="Genomic_DNA"/>
</dbReference>
<sequence>MAYWDVRDDYWMNECEIKRKILYIAILLMRVNYILNLQDWEMIVVIGE</sequence>
<dbReference type="AlphaFoldDB" id="K1ZIT8"/>
<gene>
    <name evidence="2" type="ORF">ACD_71C00170G0002</name>
</gene>
<keyword evidence="1" id="KW-0472">Membrane</keyword>
<accession>K1ZIT8</accession>
<feature type="transmembrane region" description="Helical" evidence="1">
    <location>
        <begin position="21"/>
        <end position="38"/>
    </location>
</feature>
<comment type="caution">
    <text evidence="2">The sequence shown here is derived from an EMBL/GenBank/DDBJ whole genome shotgun (WGS) entry which is preliminary data.</text>
</comment>